<evidence type="ECO:0000256" key="9">
    <source>
        <dbReference type="ARBA" id="ARBA00030592"/>
    </source>
</evidence>
<dbReference type="GO" id="GO:0004326">
    <property type="term" value="F:tetrahydrofolylpolyglutamate synthase activity"/>
    <property type="evidence" value="ECO:0007669"/>
    <property type="project" value="UniProtKB-EC"/>
</dbReference>
<dbReference type="InterPro" id="IPR004101">
    <property type="entry name" value="Mur_ligase_C"/>
</dbReference>
<sequence length="439" mass="48801">MTYEEAVKYILEIPKFTKKNDAVHTKTFLKYLGDPQDGLKVIHVAGTNGKGSVCAYLDGMLRSEEKRTGLFTSPHLVKINERIVVDGSPIDDESFRENFEKVLGAVKAMDESNLSHPTFFEFLLGMALCAFREAGVEYAILETGLGGRLDATSAVETPLVCAITSIGYDHMQYLGDTLAQIASEKAGIIRPGVPVFYAGSSVESDSVIEKAAQKNRSFCKKIGKDAYEILGIKDKHIAFSCSSAYYGNTTWELNNTGIYQPGNAMLAMEVMRHLFGENAHTARWRKVLSGLKWAGRMEEVLPEVYVDGAHNISAVEAFIQSIPQDETGNMILFSAVKDKEYEKMAAVLCRDLRADLYVVTHIDDSRGTGAERLGAVFRKYTEKPVVVKESAREAFVWALEHKDSRRLYCLGSLYLTGMIEELIQEVKSDAELRRGIKEV</sequence>
<evidence type="ECO:0000256" key="10">
    <source>
        <dbReference type="ARBA" id="ARBA00047493"/>
    </source>
</evidence>
<proteinExistence type="inferred from homology"/>
<dbReference type="GO" id="GO:0005737">
    <property type="term" value="C:cytoplasm"/>
    <property type="evidence" value="ECO:0007669"/>
    <property type="project" value="TreeGrafter"/>
</dbReference>
<dbReference type="Gene3D" id="3.40.1190.10">
    <property type="entry name" value="Mur-like, catalytic domain"/>
    <property type="match status" value="1"/>
</dbReference>
<dbReference type="PIRSF" id="PIRSF001563">
    <property type="entry name" value="Folylpolyglu_synth"/>
    <property type="match status" value="1"/>
</dbReference>
<evidence type="ECO:0000256" key="6">
    <source>
        <dbReference type="ARBA" id="ARBA00022741"/>
    </source>
</evidence>
<dbReference type="EMBL" id="VMSO01000005">
    <property type="protein sequence ID" value="KAA8501873.1"/>
    <property type="molecule type" value="Genomic_DNA"/>
</dbReference>
<dbReference type="PANTHER" id="PTHR11136">
    <property type="entry name" value="FOLYLPOLYGLUTAMATE SYNTHASE-RELATED"/>
    <property type="match status" value="1"/>
</dbReference>
<evidence type="ECO:0000259" key="13">
    <source>
        <dbReference type="Pfam" id="PF08245"/>
    </source>
</evidence>
<dbReference type="NCBIfam" id="TIGR01499">
    <property type="entry name" value="folC"/>
    <property type="match status" value="1"/>
</dbReference>
<name>A0A5M9HZ09_9FIRM</name>
<dbReference type="Pfam" id="PF02875">
    <property type="entry name" value="Mur_ligase_C"/>
    <property type="match status" value="1"/>
</dbReference>
<keyword evidence="5" id="KW-0479">Metal-binding</keyword>
<dbReference type="InterPro" id="IPR001645">
    <property type="entry name" value="Folylpolyglutamate_synth"/>
</dbReference>
<dbReference type="Proteomes" id="UP000322025">
    <property type="component" value="Unassembled WGS sequence"/>
</dbReference>
<protein>
    <recommendedName>
        <fullName evidence="3">tetrahydrofolate synthase</fullName>
        <ecNumber evidence="3">6.3.2.17</ecNumber>
    </recommendedName>
    <alternativeName>
        <fullName evidence="9">Tetrahydrofolylpolyglutamate synthase</fullName>
    </alternativeName>
</protein>
<comment type="cofactor">
    <cofactor evidence="1">
        <name>Mg(2+)</name>
        <dbReference type="ChEBI" id="CHEBI:18420"/>
    </cofactor>
</comment>
<evidence type="ECO:0000313" key="15">
    <source>
        <dbReference type="Proteomes" id="UP000322025"/>
    </source>
</evidence>
<dbReference type="InterPro" id="IPR013221">
    <property type="entry name" value="Mur_ligase_cen"/>
</dbReference>
<dbReference type="GO" id="GO:0046872">
    <property type="term" value="F:metal ion binding"/>
    <property type="evidence" value="ECO:0007669"/>
    <property type="project" value="UniProtKB-KW"/>
</dbReference>
<evidence type="ECO:0000256" key="3">
    <source>
        <dbReference type="ARBA" id="ARBA00013025"/>
    </source>
</evidence>
<dbReference type="PANTHER" id="PTHR11136:SF0">
    <property type="entry name" value="DIHYDROFOLATE SYNTHETASE-RELATED"/>
    <property type="match status" value="1"/>
</dbReference>
<evidence type="ECO:0000256" key="7">
    <source>
        <dbReference type="ARBA" id="ARBA00022840"/>
    </source>
</evidence>
<dbReference type="GO" id="GO:0008841">
    <property type="term" value="F:dihydrofolate synthase activity"/>
    <property type="evidence" value="ECO:0007669"/>
    <property type="project" value="TreeGrafter"/>
</dbReference>
<keyword evidence="15" id="KW-1185">Reference proteome</keyword>
<keyword evidence="6 11" id="KW-0547">Nucleotide-binding</keyword>
<evidence type="ECO:0000256" key="2">
    <source>
        <dbReference type="ARBA" id="ARBA00008276"/>
    </source>
</evidence>
<dbReference type="RefSeq" id="WP_150310505.1">
    <property type="nucleotide sequence ID" value="NZ_VMSO01000005.1"/>
</dbReference>
<feature type="domain" description="Mur ligase central" evidence="13">
    <location>
        <begin position="44"/>
        <end position="270"/>
    </location>
</feature>
<dbReference type="GO" id="GO:0005524">
    <property type="term" value="F:ATP binding"/>
    <property type="evidence" value="ECO:0007669"/>
    <property type="project" value="UniProtKB-KW"/>
</dbReference>
<comment type="caution">
    <text evidence="14">The sequence shown here is derived from an EMBL/GenBank/DDBJ whole genome shotgun (WGS) entry which is preliminary data.</text>
</comment>
<accession>A0A5M9HZ09</accession>
<dbReference type="SUPFAM" id="SSF53244">
    <property type="entry name" value="MurD-like peptide ligases, peptide-binding domain"/>
    <property type="match status" value="1"/>
</dbReference>
<evidence type="ECO:0000256" key="4">
    <source>
        <dbReference type="ARBA" id="ARBA00022598"/>
    </source>
</evidence>
<dbReference type="InterPro" id="IPR036615">
    <property type="entry name" value="Mur_ligase_C_dom_sf"/>
</dbReference>
<comment type="catalytic activity">
    <reaction evidence="10">
        <text>(6S)-5,6,7,8-tetrahydrofolyl-(gamma-L-Glu)(n) + L-glutamate + ATP = (6S)-5,6,7,8-tetrahydrofolyl-(gamma-L-Glu)(n+1) + ADP + phosphate + H(+)</text>
        <dbReference type="Rhea" id="RHEA:10580"/>
        <dbReference type="Rhea" id="RHEA-COMP:14738"/>
        <dbReference type="Rhea" id="RHEA-COMP:14740"/>
        <dbReference type="ChEBI" id="CHEBI:15378"/>
        <dbReference type="ChEBI" id="CHEBI:29985"/>
        <dbReference type="ChEBI" id="CHEBI:30616"/>
        <dbReference type="ChEBI" id="CHEBI:43474"/>
        <dbReference type="ChEBI" id="CHEBI:141005"/>
        <dbReference type="ChEBI" id="CHEBI:456216"/>
        <dbReference type="EC" id="6.3.2.17"/>
    </reaction>
</comment>
<feature type="domain" description="Mur ligase C-terminal" evidence="12">
    <location>
        <begin position="295"/>
        <end position="401"/>
    </location>
</feature>
<dbReference type="InterPro" id="IPR018109">
    <property type="entry name" value="Folylpolyglutamate_synth_CS"/>
</dbReference>
<dbReference type="SUPFAM" id="SSF53623">
    <property type="entry name" value="MurD-like peptide ligases, catalytic domain"/>
    <property type="match status" value="1"/>
</dbReference>
<evidence type="ECO:0000313" key="14">
    <source>
        <dbReference type="EMBL" id="KAA8501873.1"/>
    </source>
</evidence>
<evidence type="ECO:0000256" key="8">
    <source>
        <dbReference type="ARBA" id="ARBA00022842"/>
    </source>
</evidence>
<dbReference type="AlphaFoldDB" id="A0A5M9HZ09"/>
<evidence type="ECO:0000256" key="5">
    <source>
        <dbReference type="ARBA" id="ARBA00022723"/>
    </source>
</evidence>
<dbReference type="InterPro" id="IPR036565">
    <property type="entry name" value="Mur-like_cat_sf"/>
</dbReference>
<keyword evidence="4 11" id="KW-0436">Ligase</keyword>
<dbReference type="Gene3D" id="3.90.190.20">
    <property type="entry name" value="Mur ligase, C-terminal domain"/>
    <property type="match status" value="1"/>
</dbReference>
<dbReference type="FunFam" id="3.40.1190.10:FF:000011">
    <property type="entry name" value="Folylpolyglutamate synthase/dihydrofolate synthase"/>
    <property type="match status" value="1"/>
</dbReference>
<dbReference type="OrthoDB" id="9809356at2"/>
<gene>
    <name evidence="14" type="ORF">FNY66_05350</name>
</gene>
<evidence type="ECO:0000256" key="11">
    <source>
        <dbReference type="PIRNR" id="PIRNR001563"/>
    </source>
</evidence>
<dbReference type="EC" id="6.3.2.17" evidence="3"/>
<dbReference type="Pfam" id="PF08245">
    <property type="entry name" value="Mur_ligase_M"/>
    <property type="match status" value="1"/>
</dbReference>
<reference evidence="14 15" key="1">
    <citation type="submission" date="2019-07" db="EMBL/GenBank/DDBJ databases">
        <authorList>
            <person name="Wongkuna S."/>
            <person name="Scaria J."/>
        </authorList>
    </citation>
    <scope>NUCLEOTIDE SEQUENCE [LARGE SCALE GENOMIC DNA]</scope>
    <source>
        <strain evidence="14 15">SW178</strain>
    </source>
</reference>
<dbReference type="PROSITE" id="PS01011">
    <property type="entry name" value="FOLYLPOLYGLU_SYNT_1"/>
    <property type="match status" value="1"/>
</dbReference>
<organism evidence="14 15">
    <name type="scientific">Mediterraneibacter catenae</name>
    <dbReference type="NCBI Taxonomy" id="2594882"/>
    <lineage>
        <taxon>Bacteria</taxon>
        <taxon>Bacillati</taxon>
        <taxon>Bacillota</taxon>
        <taxon>Clostridia</taxon>
        <taxon>Lachnospirales</taxon>
        <taxon>Lachnospiraceae</taxon>
        <taxon>Mediterraneibacter</taxon>
    </lineage>
</organism>
<keyword evidence="8" id="KW-0460">Magnesium</keyword>
<comment type="similarity">
    <text evidence="2 11">Belongs to the folylpolyglutamate synthase family.</text>
</comment>
<keyword evidence="7 11" id="KW-0067">ATP-binding</keyword>
<evidence type="ECO:0000256" key="1">
    <source>
        <dbReference type="ARBA" id="ARBA00001946"/>
    </source>
</evidence>
<evidence type="ECO:0000259" key="12">
    <source>
        <dbReference type="Pfam" id="PF02875"/>
    </source>
</evidence>